<dbReference type="PIRSF" id="PIRSF000446">
    <property type="entry name" value="Mct"/>
    <property type="match status" value="1"/>
</dbReference>
<evidence type="ECO:0000256" key="2">
    <source>
        <dbReference type="ARBA" id="ARBA00023315"/>
    </source>
</evidence>
<dbReference type="InterPro" id="IPR014043">
    <property type="entry name" value="Acyl_transferase_dom"/>
</dbReference>
<dbReference type="InterPro" id="IPR024925">
    <property type="entry name" value="Malonyl_CoA-ACP_transAc"/>
</dbReference>
<gene>
    <name evidence="7" type="ORF">CJ205_06325</name>
</gene>
<keyword evidence="2 4" id="KW-0012">Acyltransferase</keyword>
<dbReference type="SUPFAM" id="SSF52151">
    <property type="entry name" value="FabD/lysophospholipase-like"/>
    <property type="match status" value="1"/>
</dbReference>
<dbReference type="InterPro" id="IPR016036">
    <property type="entry name" value="Malonyl_transacylase_ACP-bd"/>
</dbReference>
<dbReference type="SUPFAM" id="SSF55048">
    <property type="entry name" value="Probable ACP-binding domain of malonyl-CoA ACP transacylase"/>
    <property type="match status" value="1"/>
</dbReference>
<organism evidence="7 8">
    <name type="scientific">Dolosicoccus paucivorans</name>
    <dbReference type="NCBI Taxonomy" id="84521"/>
    <lineage>
        <taxon>Bacteria</taxon>
        <taxon>Bacillati</taxon>
        <taxon>Bacillota</taxon>
        <taxon>Bacilli</taxon>
        <taxon>Lactobacillales</taxon>
        <taxon>Aerococcaceae</taxon>
        <taxon>Dolosicoccus</taxon>
    </lineage>
</organism>
<comment type="caution">
    <text evidence="7">The sequence shown here is derived from an EMBL/GenBank/DDBJ whole genome shotgun (WGS) entry which is preliminary data.</text>
</comment>
<dbReference type="AlphaFoldDB" id="A0A2N6SLV8"/>
<dbReference type="OrthoDB" id="9805460at2"/>
<reference evidence="7 8" key="1">
    <citation type="submission" date="2017-09" db="EMBL/GenBank/DDBJ databases">
        <title>Bacterial strain isolated from the female urinary microbiota.</title>
        <authorList>
            <person name="Thomas-White K."/>
            <person name="Kumar N."/>
            <person name="Forster S."/>
            <person name="Putonti C."/>
            <person name="Lawley T."/>
            <person name="Wolfe A.J."/>
        </authorList>
    </citation>
    <scope>NUCLEOTIDE SEQUENCE [LARGE SCALE GENOMIC DNA]</scope>
    <source>
        <strain evidence="7 8">UMB0852</strain>
    </source>
</reference>
<dbReference type="InterPro" id="IPR001227">
    <property type="entry name" value="Ac_transferase_dom_sf"/>
</dbReference>
<dbReference type="STRING" id="84521.SAMN04487994_100636"/>
<dbReference type="PANTHER" id="PTHR42681:SF1">
    <property type="entry name" value="MALONYL-COA-ACYL CARRIER PROTEIN TRANSACYLASE, MITOCHONDRIAL"/>
    <property type="match status" value="1"/>
</dbReference>
<accession>A0A2N6SLV8</accession>
<dbReference type="PANTHER" id="PTHR42681">
    <property type="entry name" value="MALONYL-COA-ACYL CARRIER PROTEIN TRANSACYLASE, MITOCHONDRIAL"/>
    <property type="match status" value="1"/>
</dbReference>
<evidence type="ECO:0000256" key="5">
    <source>
        <dbReference type="PIRSR" id="PIRSR000446-1"/>
    </source>
</evidence>
<feature type="active site" evidence="5">
    <location>
        <position position="89"/>
    </location>
</feature>
<dbReference type="InterPro" id="IPR016035">
    <property type="entry name" value="Acyl_Trfase/lysoPLipase"/>
</dbReference>
<dbReference type="Gene3D" id="3.40.366.10">
    <property type="entry name" value="Malonyl-Coenzyme A Acyl Carrier Protein, domain 2"/>
    <property type="match status" value="1"/>
</dbReference>
<evidence type="ECO:0000256" key="3">
    <source>
        <dbReference type="ARBA" id="ARBA00048462"/>
    </source>
</evidence>
<comment type="catalytic activity">
    <reaction evidence="3 4">
        <text>holo-[ACP] + malonyl-CoA = malonyl-[ACP] + CoA</text>
        <dbReference type="Rhea" id="RHEA:41792"/>
        <dbReference type="Rhea" id="RHEA-COMP:9623"/>
        <dbReference type="Rhea" id="RHEA-COMP:9685"/>
        <dbReference type="ChEBI" id="CHEBI:57287"/>
        <dbReference type="ChEBI" id="CHEBI:57384"/>
        <dbReference type="ChEBI" id="CHEBI:64479"/>
        <dbReference type="ChEBI" id="CHEBI:78449"/>
        <dbReference type="EC" id="2.3.1.39"/>
    </reaction>
</comment>
<feature type="active site" evidence="5">
    <location>
        <position position="201"/>
    </location>
</feature>
<dbReference type="GO" id="GO:0006633">
    <property type="term" value="P:fatty acid biosynthetic process"/>
    <property type="evidence" value="ECO:0007669"/>
    <property type="project" value="TreeGrafter"/>
</dbReference>
<dbReference type="SMART" id="SM00827">
    <property type="entry name" value="PKS_AT"/>
    <property type="match status" value="1"/>
</dbReference>
<dbReference type="EMBL" id="PNHE01000027">
    <property type="protein sequence ID" value="PMC58054.1"/>
    <property type="molecule type" value="Genomic_DNA"/>
</dbReference>
<keyword evidence="8" id="KW-1185">Reference proteome</keyword>
<dbReference type="Gene3D" id="3.30.70.250">
    <property type="entry name" value="Malonyl-CoA ACP transacylase, ACP-binding"/>
    <property type="match status" value="1"/>
</dbReference>
<keyword evidence="1 4" id="KW-0808">Transferase</keyword>
<dbReference type="GO" id="GO:0004314">
    <property type="term" value="F:[acyl-carrier-protein] S-malonyltransferase activity"/>
    <property type="evidence" value="ECO:0007669"/>
    <property type="project" value="UniProtKB-EC"/>
</dbReference>
<evidence type="ECO:0000313" key="8">
    <source>
        <dbReference type="Proteomes" id="UP000235682"/>
    </source>
</evidence>
<sequence length="313" mass="35261">MKLAIVFNGQGAHYQKMGLDFFKHFSKAKDVLMTAQSLLDEPLLDWIENQPEKFEQTKYAQPAIAAVSLAIYESIRPLLPSISYMAGLSLGEYSALIASGYLTLEEGLELLIKRGELMSTHCDVLKKETPSQMLAVVGVPLKEVQELIQSSHLKDLWVANINSTGQIIVAGSKKTTKAFRSFAKEKGYRRLIPLKVEGPFHTPLMNPVRLPYEKVLDETSFKLGKVPVISNTTLQTHRLDEIKPTLVDHLTKPVRWQETIDWFSQQGVTHLIQIGPGSTLVNLLKREKVPFKYMVVEEVADVDKVSEFVKEIE</sequence>
<evidence type="ECO:0000256" key="4">
    <source>
        <dbReference type="PIRNR" id="PIRNR000446"/>
    </source>
</evidence>
<evidence type="ECO:0000313" key="7">
    <source>
        <dbReference type="EMBL" id="PMC58054.1"/>
    </source>
</evidence>
<dbReference type="RefSeq" id="WP_102227935.1">
    <property type="nucleotide sequence ID" value="NZ_PNFY01000027.1"/>
</dbReference>
<name>A0A2N6SLV8_9LACT</name>
<dbReference type="InterPro" id="IPR050858">
    <property type="entry name" value="Mal-CoA-ACP_Trans/PKS_FabD"/>
</dbReference>
<dbReference type="EC" id="2.3.1.39" evidence="4"/>
<proteinExistence type="inferred from homology"/>
<evidence type="ECO:0000259" key="6">
    <source>
        <dbReference type="SMART" id="SM00827"/>
    </source>
</evidence>
<protein>
    <recommendedName>
        <fullName evidence="4">Malonyl CoA-acyl carrier protein transacylase</fullName>
        <ecNumber evidence="4">2.3.1.39</ecNumber>
    </recommendedName>
</protein>
<comment type="similarity">
    <text evidence="4">Belongs to the fabD family.</text>
</comment>
<feature type="domain" description="Malonyl-CoA:ACP transacylase (MAT)" evidence="6">
    <location>
        <begin position="6"/>
        <end position="291"/>
    </location>
</feature>
<evidence type="ECO:0000256" key="1">
    <source>
        <dbReference type="ARBA" id="ARBA00022679"/>
    </source>
</evidence>
<dbReference type="Pfam" id="PF00698">
    <property type="entry name" value="Acyl_transf_1"/>
    <property type="match status" value="1"/>
</dbReference>
<dbReference type="Proteomes" id="UP000235682">
    <property type="component" value="Unassembled WGS sequence"/>
</dbReference>